<keyword evidence="10" id="KW-1185">Reference proteome</keyword>
<comment type="caution">
    <text evidence="9">The sequence shown here is derived from an EMBL/GenBank/DDBJ whole genome shotgun (WGS) entry which is preliminary data.</text>
</comment>
<keyword evidence="5 8" id="KW-1133">Transmembrane helix</keyword>
<accession>A0ABS9X2I0</accession>
<gene>
    <name evidence="9" type="ORF">L3081_14960</name>
</gene>
<evidence type="ECO:0000313" key="10">
    <source>
        <dbReference type="Proteomes" id="UP001139646"/>
    </source>
</evidence>
<protein>
    <submittedName>
        <fullName evidence="9">Biopolymer transporter ExbD</fullName>
    </submittedName>
</protein>
<proteinExistence type="inferred from homology"/>
<evidence type="ECO:0000256" key="4">
    <source>
        <dbReference type="ARBA" id="ARBA00022692"/>
    </source>
</evidence>
<keyword evidence="6 8" id="KW-0472">Membrane</keyword>
<evidence type="ECO:0000256" key="3">
    <source>
        <dbReference type="ARBA" id="ARBA00022475"/>
    </source>
</evidence>
<comment type="similarity">
    <text evidence="2 7">Belongs to the ExbD/TolR family.</text>
</comment>
<name>A0ABS9X2I0_9GAMM</name>
<organism evidence="9 10">
    <name type="scientific">Colwellia maritima</name>
    <dbReference type="NCBI Taxonomy" id="2912588"/>
    <lineage>
        <taxon>Bacteria</taxon>
        <taxon>Pseudomonadati</taxon>
        <taxon>Pseudomonadota</taxon>
        <taxon>Gammaproteobacteria</taxon>
        <taxon>Alteromonadales</taxon>
        <taxon>Colwelliaceae</taxon>
        <taxon>Colwellia</taxon>
    </lineage>
</organism>
<dbReference type="Pfam" id="PF02472">
    <property type="entry name" value="ExbD"/>
    <property type="match status" value="1"/>
</dbReference>
<dbReference type="EMBL" id="JAKKSL010000002">
    <property type="protein sequence ID" value="MCI2284448.1"/>
    <property type="molecule type" value="Genomic_DNA"/>
</dbReference>
<reference evidence="9" key="1">
    <citation type="submission" date="2022-01" db="EMBL/GenBank/DDBJ databases">
        <title>Colwellia maritima, isolated from seawater.</title>
        <authorList>
            <person name="Kristyanto S."/>
            <person name="Jung J."/>
            <person name="Jeon C.O."/>
        </authorList>
    </citation>
    <scope>NUCLEOTIDE SEQUENCE</scope>
    <source>
        <strain evidence="9">MSW7</strain>
    </source>
</reference>
<evidence type="ECO:0000256" key="5">
    <source>
        <dbReference type="ARBA" id="ARBA00022989"/>
    </source>
</evidence>
<keyword evidence="4 7" id="KW-0812">Transmembrane</keyword>
<dbReference type="Proteomes" id="UP001139646">
    <property type="component" value="Unassembled WGS sequence"/>
</dbReference>
<dbReference type="InterPro" id="IPR003400">
    <property type="entry name" value="ExbD"/>
</dbReference>
<comment type="subcellular location">
    <subcellularLocation>
        <location evidence="1">Cell membrane</location>
        <topology evidence="1">Single-pass membrane protein</topology>
    </subcellularLocation>
    <subcellularLocation>
        <location evidence="7">Cell membrane</location>
        <topology evidence="7">Single-pass type II membrane protein</topology>
    </subcellularLocation>
</comment>
<keyword evidence="7" id="KW-0813">Transport</keyword>
<feature type="transmembrane region" description="Helical" evidence="8">
    <location>
        <begin position="21"/>
        <end position="41"/>
    </location>
</feature>
<keyword evidence="3" id="KW-1003">Cell membrane</keyword>
<evidence type="ECO:0000256" key="2">
    <source>
        <dbReference type="ARBA" id="ARBA00005811"/>
    </source>
</evidence>
<evidence type="ECO:0000313" key="9">
    <source>
        <dbReference type="EMBL" id="MCI2284448.1"/>
    </source>
</evidence>
<keyword evidence="7" id="KW-0653">Protein transport</keyword>
<evidence type="ECO:0000256" key="8">
    <source>
        <dbReference type="SAM" id="Phobius"/>
    </source>
</evidence>
<evidence type="ECO:0000256" key="6">
    <source>
        <dbReference type="ARBA" id="ARBA00023136"/>
    </source>
</evidence>
<sequence>MKQSAIAKRRAKHHKRFNSAAKLNLVSLMDIFTILVFFLIVNQSEVRVLETTNQIKLPVSVAEKLPNDNVLITVLSNSVFGTR</sequence>
<evidence type="ECO:0000256" key="1">
    <source>
        <dbReference type="ARBA" id="ARBA00004162"/>
    </source>
</evidence>
<dbReference type="RefSeq" id="WP_242286879.1">
    <property type="nucleotide sequence ID" value="NZ_JAKKSL010000002.1"/>
</dbReference>
<evidence type="ECO:0000256" key="7">
    <source>
        <dbReference type="RuleBase" id="RU003879"/>
    </source>
</evidence>